<feature type="domain" description="CRISPR-associated protein Cas6 C-terminal" evidence="5">
    <location>
        <begin position="161"/>
        <end position="281"/>
    </location>
</feature>
<keyword evidence="4" id="KW-0051">Antiviral defense</keyword>
<gene>
    <name evidence="7" type="ORF">H1P_70029</name>
</gene>
<dbReference type="GO" id="GO:0004519">
    <property type="term" value="F:endonuclease activity"/>
    <property type="evidence" value="ECO:0007669"/>
    <property type="project" value="UniProtKB-KW"/>
</dbReference>
<evidence type="ECO:0000313" key="7">
    <source>
        <dbReference type="EMBL" id="VEP18146.1"/>
    </source>
</evidence>
<keyword evidence="8" id="KW-1185">Reference proteome</keyword>
<sequence length="371" mass="42764">MVKASLDWSDDTELVSLIFTVSPKKDVALPTNYAKGLHAWFLSQVLKKDPQLSQYLHDGQSEKPFTMSRLFGEMTENEDRLILFEGKTYHWYLSALSQRVVRWFRHWLHNMPRYIILNFKQPPESTFPDKIYLSIQSVDIALPATTYSNLLQTISRKKFALSFLSATSFRSKGNHYPLPAPDKLFHSYLRRWNHFAPHKFDRDLFLLWIEENVIITRHQLDSLRVPGGKRGLVTGFVGSVELDLAKSTSDNPEFIKLYKALGQLAPYSGTGHKTTFGLGQTRLGWQDRQPDILSMSVETFIVQRQREIFEALMATQKRTGGDRAKKICQTRSLILARREFGESLVSIAEDLKMPYDTVKTYAKLARRALRG</sequence>
<reference evidence="7 8" key="1">
    <citation type="submission" date="2019-01" db="EMBL/GenBank/DDBJ databases">
        <authorList>
            <person name="Brito A."/>
        </authorList>
    </citation>
    <scope>NUCLEOTIDE SEQUENCE [LARGE SCALE GENOMIC DNA]</scope>
    <source>
        <strain evidence="7">1</strain>
    </source>
</reference>
<organism evidence="7 8">
    <name type="scientific">Hyella patelloides LEGE 07179</name>
    <dbReference type="NCBI Taxonomy" id="945734"/>
    <lineage>
        <taxon>Bacteria</taxon>
        <taxon>Bacillati</taxon>
        <taxon>Cyanobacteriota</taxon>
        <taxon>Cyanophyceae</taxon>
        <taxon>Pleurocapsales</taxon>
        <taxon>Hyellaceae</taxon>
        <taxon>Hyella</taxon>
    </lineage>
</organism>
<keyword evidence="1" id="KW-0540">Nuclease</keyword>
<evidence type="ECO:0000256" key="4">
    <source>
        <dbReference type="ARBA" id="ARBA00023118"/>
    </source>
</evidence>
<evidence type="ECO:0000256" key="1">
    <source>
        <dbReference type="ARBA" id="ARBA00022722"/>
    </source>
</evidence>
<dbReference type="CDD" id="cd21141">
    <property type="entry name" value="Cas6_III-like"/>
    <property type="match status" value="1"/>
</dbReference>
<keyword evidence="2" id="KW-0255">Endonuclease</keyword>
<keyword evidence="3" id="KW-0378">Hydrolase</keyword>
<dbReference type="Pfam" id="PF10040">
    <property type="entry name" value="CRISPR_Cas6"/>
    <property type="match status" value="1"/>
</dbReference>
<evidence type="ECO:0000259" key="6">
    <source>
        <dbReference type="Pfam" id="PF19308"/>
    </source>
</evidence>
<dbReference type="RefSeq" id="WP_144863485.1">
    <property type="nucleotide sequence ID" value="NZ_LR213771.1"/>
</dbReference>
<dbReference type="EMBL" id="CAACVJ010000667">
    <property type="protein sequence ID" value="VEP18146.1"/>
    <property type="molecule type" value="Genomic_DNA"/>
</dbReference>
<dbReference type="InterPro" id="IPR010156">
    <property type="entry name" value="CRISPR-assoc_prot_Cas6"/>
</dbReference>
<dbReference type="Gene3D" id="3.30.70.1900">
    <property type="match status" value="1"/>
</dbReference>
<evidence type="ECO:0000313" key="8">
    <source>
        <dbReference type="Proteomes" id="UP000320055"/>
    </source>
</evidence>
<evidence type="ECO:0000256" key="2">
    <source>
        <dbReference type="ARBA" id="ARBA00022759"/>
    </source>
</evidence>
<dbReference type="GO" id="GO:0051607">
    <property type="term" value="P:defense response to virus"/>
    <property type="evidence" value="ECO:0007669"/>
    <property type="project" value="UniProtKB-KW"/>
</dbReference>
<evidence type="ECO:0000259" key="5">
    <source>
        <dbReference type="Pfam" id="PF10040"/>
    </source>
</evidence>
<dbReference type="OrthoDB" id="425607at2"/>
<name>A0A563W399_9CYAN</name>
<dbReference type="Pfam" id="PF19308">
    <property type="entry name" value="CRISPR_Cas6_N"/>
    <property type="match status" value="1"/>
</dbReference>
<accession>A0A563W399</accession>
<evidence type="ECO:0000256" key="3">
    <source>
        <dbReference type="ARBA" id="ARBA00022801"/>
    </source>
</evidence>
<dbReference type="InterPro" id="IPR045747">
    <property type="entry name" value="CRISPR-assoc_prot_Cas6_N_sf"/>
</dbReference>
<dbReference type="NCBIfam" id="TIGR01877">
    <property type="entry name" value="cas_cas6"/>
    <property type="match status" value="1"/>
</dbReference>
<dbReference type="GO" id="GO:0016788">
    <property type="term" value="F:hydrolase activity, acting on ester bonds"/>
    <property type="evidence" value="ECO:0007669"/>
    <property type="project" value="InterPro"/>
</dbReference>
<feature type="domain" description="CRISPR-associated protein Cas6-like N-terminal" evidence="6">
    <location>
        <begin position="16"/>
        <end position="77"/>
    </location>
</feature>
<dbReference type="InterPro" id="IPR019267">
    <property type="entry name" value="CRISPR-assoc_Cas6_C"/>
</dbReference>
<dbReference type="AlphaFoldDB" id="A0A563W399"/>
<proteinExistence type="predicted"/>
<dbReference type="InterPro" id="IPR045648">
    <property type="entry name" value="CRISPR-assoc_Cas6-like_N"/>
</dbReference>
<dbReference type="Gene3D" id="3.30.70.1890">
    <property type="match status" value="1"/>
</dbReference>
<protein>
    <submittedName>
        <fullName evidence="7">CRISPR-associated endoribonuclease Cas6</fullName>
    </submittedName>
</protein>
<dbReference type="Proteomes" id="UP000320055">
    <property type="component" value="Unassembled WGS sequence"/>
</dbReference>